<organism evidence="1 2">
    <name type="scientific">Amycolatopsis cynarae</name>
    <dbReference type="NCBI Taxonomy" id="2995223"/>
    <lineage>
        <taxon>Bacteria</taxon>
        <taxon>Bacillati</taxon>
        <taxon>Actinomycetota</taxon>
        <taxon>Actinomycetes</taxon>
        <taxon>Pseudonocardiales</taxon>
        <taxon>Pseudonocardiaceae</taxon>
        <taxon>Amycolatopsis</taxon>
    </lineage>
</organism>
<sequence length="75" mass="7813">MRAMRVDRFGGPEVLIETEVPEPVAGPGQVVIEVWLGRRVVTHTATAYGGNAGRALSTVDSLAVVPGTTLKGRAA</sequence>
<dbReference type="Proteomes" id="UP001163203">
    <property type="component" value="Chromosome"/>
</dbReference>
<dbReference type="InterPro" id="IPR011032">
    <property type="entry name" value="GroES-like_sf"/>
</dbReference>
<keyword evidence="2" id="KW-1185">Reference proteome</keyword>
<proteinExistence type="predicted"/>
<gene>
    <name evidence="1" type="ORF">ORV05_00735</name>
</gene>
<protein>
    <submittedName>
        <fullName evidence="1">Uncharacterized protein</fullName>
    </submittedName>
</protein>
<dbReference type="Gene3D" id="3.90.180.10">
    <property type="entry name" value="Medium-chain alcohol dehydrogenases, catalytic domain"/>
    <property type="match status" value="1"/>
</dbReference>
<accession>A0ABY7B341</accession>
<name>A0ABY7B341_9PSEU</name>
<reference evidence="1" key="1">
    <citation type="submission" date="2022-11" db="EMBL/GenBank/DDBJ databases">
        <authorList>
            <person name="Mo P."/>
        </authorList>
    </citation>
    <scope>NUCLEOTIDE SEQUENCE</scope>
    <source>
        <strain evidence="1">HUAS 11-8</strain>
    </source>
</reference>
<evidence type="ECO:0000313" key="1">
    <source>
        <dbReference type="EMBL" id="WAL66380.1"/>
    </source>
</evidence>
<dbReference type="EMBL" id="CP113836">
    <property type="protein sequence ID" value="WAL66380.1"/>
    <property type="molecule type" value="Genomic_DNA"/>
</dbReference>
<dbReference type="RefSeq" id="WP_268756512.1">
    <property type="nucleotide sequence ID" value="NZ_CP113836.1"/>
</dbReference>
<evidence type="ECO:0000313" key="2">
    <source>
        <dbReference type="Proteomes" id="UP001163203"/>
    </source>
</evidence>
<dbReference type="SUPFAM" id="SSF50129">
    <property type="entry name" value="GroES-like"/>
    <property type="match status" value="1"/>
</dbReference>